<evidence type="ECO:0000256" key="4">
    <source>
        <dbReference type="ARBA" id="ARBA00022448"/>
    </source>
</evidence>
<keyword evidence="8 9" id="KW-0968">Cytoplasmic vesicle</keyword>
<dbReference type="Gene3D" id="2.60.40.1230">
    <property type="match status" value="1"/>
</dbReference>
<dbReference type="PIRSF" id="PIRSF037094">
    <property type="entry name" value="AP1_complex_gamma"/>
    <property type="match status" value="1"/>
</dbReference>
<keyword evidence="13" id="KW-1185">Reference proteome</keyword>
<keyword evidence="6 9" id="KW-0333">Golgi apparatus</keyword>
<dbReference type="PROSITE" id="PS50180">
    <property type="entry name" value="GAE"/>
    <property type="match status" value="1"/>
</dbReference>
<feature type="region of interest" description="Disordered" evidence="10">
    <location>
        <begin position="347"/>
        <end position="375"/>
    </location>
</feature>
<dbReference type="EMBL" id="JAWDEY010000036">
    <property type="protein sequence ID" value="KAK6587815.1"/>
    <property type="molecule type" value="Genomic_DNA"/>
</dbReference>
<name>A0AAV9XUD6_9CRYT</name>
<evidence type="ECO:0000256" key="3">
    <source>
        <dbReference type="ARBA" id="ARBA00006613"/>
    </source>
</evidence>
<feature type="domain" description="GAE" evidence="11">
    <location>
        <begin position="850"/>
        <end position="967"/>
    </location>
</feature>
<dbReference type="Pfam" id="PF02883">
    <property type="entry name" value="Alpha_adaptinC2"/>
    <property type="match status" value="1"/>
</dbReference>
<evidence type="ECO:0000256" key="7">
    <source>
        <dbReference type="ARBA" id="ARBA00023136"/>
    </source>
</evidence>
<dbReference type="InterPro" id="IPR013041">
    <property type="entry name" value="Clathrin_app_Ig-like_sf"/>
</dbReference>
<comment type="similarity">
    <text evidence="3 9">Belongs to the adaptor complexes large subunit family.</text>
</comment>
<dbReference type="GO" id="GO:0006886">
    <property type="term" value="P:intracellular protein transport"/>
    <property type="evidence" value="ECO:0007669"/>
    <property type="project" value="UniProtKB-UniRule"/>
</dbReference>
<dbReference type="InterPro" id="IPR050840">
    <property type="entry name" value="Adaptor_Complx_Large_Subunit"/>
</dbReference>
<dbReference type="PANTHER" id="PTHR22780">
    <property type="entry name" value="ADAPTIN, ALPHA/GAMMA/EPSILON"/>
    <property type="match status" value="1"/>
</dbReference>
<dbReference type="AlphaFoldDB" id="A0AAV9XUD6"/>
<accession>A0AAV9XUD6</accession>
<dbReference type="GO" id="GO:0030121">
    <property type="term" value="C:AP-1 adaptor complex"/>
    <property type="evidence" value="ECO:0007669"/>
    <property type="project" value="InterPro"/>
</dbReference>
<dbReference type="InterPro" id="IPR008153">
    <property type="entry name" value="GAE_dom"/>
</dbReference>
<dbReference type="Proteomes" id="UP001311799">
    <property type="component" value="Unassembled WGS sequence"/>
</dbReference>
<evidence type="ECO:0000256" key="2">
    <source>
        <dbReference type="ARBA" id="ARBA00004555"/>
    </source>
</evidence>
<dbReference type="InterPro" id="IPR002553">
    <property type="entry name" value="Clathrin/coatomer_adapt-like_N"/>
</dbReference>
<protein>
    <recommendedName>
        <fullName evidence="9">AP-1 complex subunit gamma</fullName>
    </recommendedName>
</protein>
<keyword evidence="4 9" id="KW-0813">Transport</keyword>
<evidence type="ECO:0000256" key="9">
    <source>
        <dbReference type="PIRNR" id="PIRNR037094"/>
    </source>
</evidence>
<sequence>MSIKLRELIRRVRSCKTAAEERSLISKECAQIRACFKEDEGQYKQRNIAKLLFIHMLGYPSQFGQVECLKLIASSKFSEKRIGYLAICQLLDVDSDILLLATNSIKNDLNHSNQYINGLALAAIANTAPKEMCRAVFREVCELLMVGNPFIKKRALLASVNIVRVLEDVEIEPFINCIPSLLEDKHHAVILGTCHLMSSIIEHHMEYIESLRPFLPILIKTLNTISMAGYLNSIEYESGGVTDQFLQVHILIVIGNLKTIVDDSIKESLCAMLAQLLTNTDHSKNGGNSILYECVRTIIKLLPYVKEDVLYMLAVNTVTKFLQNTDLNIKFVALGLLENMKDFPSNTTNNNEGFSKNANANSGDTGNRTDTNTKNISGELKENELAPHHKLILDCLKDSDSSIKFRALKVLFSIMNEDNIKLFIKDLLNVLLISNESDDTDFSIEVSTGMCIAIRKCKNISPKWFIDTYIKLFCLAGNIIREEERDHFISYLASLNDPNLHSYTVKKLYLSLINRMDQILLIQVTIWALGEYSQYLFNNNNSNSELHIDSSEIDISESSVLDLIENILNKNTMELKNHNFSLSLYSNNYYIDYSNPISGVGAYNSIALIETTVNFTMVALIKSSIRLNSQKDRIVQIIKSQISSTNIEIQQRAIEFLQIMNGNWDSNRRYILNPLPTFDLSNLISNETRSNSFNNVTVSNALSNQKDSNHDVTCSNSNDNLAVADLLDLDSSNNNTGHVDSSNIGINTGFGIGGNNYLNNASGNSNNKISSSDIIDLFDKIDDSKKSSPKAAFNNGFNNNNNLVNIGNDFNINNNSRISPKKTSNSSPFEDLLDFSNINNSANTIKSSNDICETITIYENNDVRINIDISKNKYDDKEINVVAKYYNLTNSEISRFKLEISIPKYLNINLETASSNVLLPNNKSNPVIQNIKINKSDSNNIILMKLRINYVINGNQIVEYSNVNNIPSKY</sequence>
<dbReference type="Pfam" id="PF01602">
    <property type="entry name" value="Adaptin_N"/>
    <property type="match status" value="1"/>
</dbReference>
<dbReference type="Gene3D" id="1.25.10.10">
    <property type="entry name" value="Leucine-rich Repeat Variant"/>
    <property type="match status" value="1"/>
</dbReference>
<comment type="caution">
    <text evidence="12">The sequence shown here is derived from an EMBL/GenBank/DDBJ whole genome shotgun (WGS) entry which is preliminary data.</text>
</comment>
<evidence type="ECO:0000256" key="1">
    <source>
        <dbReference type="ARBA" id="ARBA00004156"/>
    </source>
</evidence>
<evidence type="ECO:0000313" key="12">
    <source>
        <dbReference type="EMBL" id="KAK6587815.1"/>
    </source>
</evidence>
<dbReference type="SMART" id="SM00809">
    <property type="entry name" value="Alpha_adaptinC2"/>
    <property type="match status" value="1"/>
</dbReference>
<dbReference type="SUPFAM" id="SSF49348">
    <property type="entry name" value="Clathrin adaptor appendage domain"/>
    <property type="match status" value="1"/>
</dbReference>
<gene>
    <name evidence="12" type="ORF">RS030_81216</name>
</gene>
<evidence type="ECO:0000256" key="8">
    <source>
        <dbReference type="ARBA" id="ARBA00023329"/>
    </source>
</evidence>
<dbReference type="InterPro" id="IPR017107">
    <property type="entry name" value="AP1_complex_gsu"/>
</dbReference>
<dbReference type="GO" id="GO:0016192">
    <property type="term" value="P:vesicle-mediated transport"/>
    <property type="evidence" value="ECO:0007669"/>
    <property type="project" value="InterPro"/>
</dbReference>
<organism evidence="12 13">
    <name type="scientific">Cryptosporidium xiaoi</name>
    <dbReference type="NCBI Taxonomy" id="659607"/>
    <lineage>
        <taxon>Eukaryota</taxon>
        <taxon>Sar</taxon>
        <taxon>Alveolata</taxon>
        <taxon>Apicomplexa</taxon>
        <taxon>Conoidasida</taxon>
        <taxon>Coccidia</taxon>
        <taxon>Eucoccidiorida</taxon>
        <taxon>Eimeriorina</taxon>
        <taxon>Cryptosporidiidae</taxon>
        <taxon>Cryptosporidium</taxon>
    </lineage>
</organism>
<dbReference type="InterPro" id="IPR016024">
    <property type="entry name" value="ARM-type_fold"/>
</dbReference>
<dbReference type="InterPro" id="IPR011989">
    <property type="entry name" value="ARM-like"/>
</dbReference>
<keyword evidence="5 9" id="KW-0653">Protein transport</keyword>
<proteinExistence type="inferred from homology"/>
<comment type="subcellular location">
    <subcellularLocation>
        <location evidence="1">Cytoplasmic vesicle membrane</location>
    </subcellularLocation>
    <subcellularLocation>
        <location evidence="2">Golgi apparatus</location>
    </subcellularLocation>
</comment>
<evidence type="ECO:0000256" key="5">
    <source>
        <dbReference type="ARBA" id="ARBA00022927"/>
    </source>
</evidence>
<evidence type="ECO:0000256" key="6">
    <source>
        <dbReference type="ARBA" id="ARBA00023034"/>
    </source>
</evidence>
<keyword evidence="7 9" id="KW-0472">Membrane</keyword>
<evidence type="ECO:0000256" key="10">
    <source>
        <dbReference type="SAM" id="MobiDB-lite"/>
    </source>
</evidence>
<dbReference type="SUPFAM" id="SSF48371">
    <property type="entry name" value="ARM repeat"/>
    <property type="match status" value="1"/>
</dbReference>
<evidence type="ECO:0000259" key="11">
    <source>
        <dbReference type="PROSITE" id="PS50180"/>
    </source>
</evidence>
<dbReference type="InterPro" id="IPR008152">
    <property type="entry name" value="Clathrin_a/b/g-adaptin_app_Ig"/>
</dbReference>
<evidence type="ECO:0000313" key="13">
    <source>
        <dbReference type="Proteomes" id="UP001311799"/>
    </source>
</evidence>
<reference evidence="12 13" key="1">
    <citation type="submission" date="2023-10" db="EMBL/GenBank/DDBJ databases">
        <title>Comparative genomics analysis reveals potential genetic determinants of host preference in Cryptosporidium xiaoi.</title>
        <authorList>
            <person name="Xiao L."/>
            <person name="Li J."/>
        </authorList>
    </citation>
    <scope>NUCLEOTIDE SEQUENCE [LARGE SCALE GENOMIC DNA]</scope>
    <source>
        <strain evidence="12 13">52996</strain>
    </source>
</reference>